<organism evidence="1 2">
    <name type="scientific">Electrophorus electricus</name>
    <name type="common">Electric eel</name>
    <name type="synonym">Gymnotus electricus</name>
    <dbReference type="NCBI Taxonomy" id="8005"/>
    <lineage>
        <taxon>Eukaryota</taxon>
        <taxon>Metazoa</taxon>
        <taxon>Chordata</taxon>
        <taxon>Craniata</taxon>
        <taxon>Vertebrata</taxon>
        <taxon>Euteleostomi</taxon>
        <taxon>Actinopterygii</taxon>
        <taxon>Neopterygii</taxon>
        <taxon>Teleostei</taxon>
        <taxon>Ostariophysi</taxon>
        <taxon>Gymnotiformes</taxon>
        <taxon>Gymnotoidei</taxon>
        <taxon>Gymnotidae</taxon>
        <taxon>Electrophorus</taxon>
    </lineage>
</organism>
<dbReference type="PANTHER" id="PTHR15977:SF15">
    <property type="entry name" value="CILIA- AND FLAGELLA-ASSOCIATED PROTEIN 46"/>
    <property type="match status" value="1"/>
</dbReference>
<accession>A0A4W4GFW9</accession>
<evidence type="ECO:0000313" key="2">
    <source>
        <dbReference type="Proteomes" id="UP000314983"/>
    </source>
</evidence>
<reference evidence="1" key="4">
    <citation type="submission" date="2025-08" db="UniProtKB">
        <authorList>
            <consortium name="Ensembl"/>
        </authorList>
    </citation>
    <scope>IDENTIFICATION</scope>
</reference>
<reference evidence="1" key="3">
    <citation type="submission" date="2020-05" db="EMBL/GenBank/DDBJ databases">
        <title>Electrophorus electricus (electric eel) genome, fEleEle1, primary haplotype.</title>
        <authorList>
            <person name="Myers G."/>
            <person name="Meyer A."/>
            <person name="Fedrigo O."/>
            <person name="Formenti G."/>
            <person name="Rhie A."/>
            <person name="Tracey A."/>
            <person name="Sims Y."/>
            <person name="Jarvis E.D."/>
        </authorList>
    </citation>
    <scope>NUCLEOTIDE SEQUENCE [LARGE SCALE GENOMIC DNA]</scope>
</reference>
<dbReference type="Pfam" id="PF25439">
    <property type="entry name" value="TPR_CFAP46_N"/>
    <property type="match status" value="1"/>
</dbReference>
<keyword evidence="2" id="KW-1185">Reference proteome</keyword>
<dbReference type="GO" id="GO:0035082">
    <property type="term" value="P:axoneme assembly"/>
    <property type="evidence" value="ECO:0007669"/>
    <property type="project" value="InterPro"/>
</dbReference>
<dbReference type="Proteomes" id="UP000314983">
    <property type="component" value="Chromosome 11"/>
</dbReference>
<dbReference type="AlphaFoldDB" id="A0A4W4GFW9"/>
<dbReference type="GO" id="GO:0060294">
    <property type="term" value="P:cilium movement involved in cell motility"/>
    <property type="evidence" value="ECO:0007669"/>
    <property type="project" value="InterPro"/>
</dbReference>
<reference evidence="1" key="5">
    <citation type="submission" date="2025-09" db="UniProtKB">
        <authorList>
            <consortium name="Ensembl"/>
        </authorList>
    </citation>
    <scope>IDENTIFICATION</scope>
</reference>
<dbReference type="Ensembl" id="ENSEEET00000035876.2">
    <property type="protein sequence ID" value="ENSEEEP00000035459.2"/>
    <property type="gene ID" value="ENSEEEG00000016882.2"/>
</dbReference>
<reference evidence="2" key="2">
    <citation type="journal article" date="2017" name="Sci. Adv.">
        <title>A tail of two voltages: Proteomic comparison of the three electric organs of the electric eel.</title>
        <authorList>
            <person name="Traeger L.L."/>
            <person name="Sabat G."/>
            <person name="Barrett-Wilt G.A."/>
            <person name="Wells G.B."/>
            <person name="Sussman M.R."/>
        </authorList>
    </citation>
    <scope>NUCLEOTIDE SEQUENCE [LARGE SCALE GENOMIC DNA]</scope>
</reference>
<sequence length="573" mass="64583">MDLQIRQYLIKAGDNNDPVALRKAYDTVKNVTSGKTASDNKYFLPELYVLCAEQALQMGCKEITEDCLTMYLESKPPTNQFLCRAYLCQAQLKSPQTVDDLDKAVMYYLKAIEVSKDKPGYHFLVFNASLLYFQSVRAFLRPGWRRHLVSSLTEVLRALEVVQESDYAWRSELMLLLVECLLDAGKEKEAAAYAKVTSDFIEQHKPELHPRIFSTQVVITPPSLSPVTLFITFFLDIPRFGHHSRSPIGCMYYAQLSVLCLMECVCIQAQLAAVGRLDALLQRAVKEGDGQVIQCVCAALWNSCLPLLQPNLRRSIKRALLTLAHALEAINSMLLGVRCPVHAELAGIEEEEERLEPALRHLHKALALDERAQHQQRLSFSLHLLQLRASLHGAPARQEDQAARLIEQVSPPARKWRPMLVSAGIALAPVTFQMALNAEHPAKVSGSRLHVEELAAKAQHHLACEDEVKGHLASLDRGTDDRERLWASLVKVARRQEVWDVCRAACRFCLLYDDGRWKNNLEGNQGARGLALQGDRELLRLLAEVHFITAEVEQSQAIHTHSQARFLFPGIYE</sequence>
<dbReference type="InterPro" id="IPR057466">
    <property type="entry name" value="CFAP46_TPR"/>
</dbReference>
<dbReference type="GeneTree" id="ENSGT00570000079216"/>
<evidence type="ECO:0008006" key="3">
    <source>
        <dbReference type="Google" id="ProtNLM"/>
    </source>
</evidence>
<proteinExistence type="predicted"/>
<dbReference type="InterPro" id="IPR039586">
    <property type="entry name" value="CFAP46"/>
</dbReference>
<evidence type="ECO:0000313" key="1">
    <source>
        <dbReference type="Ensembl" id="ENSEEEP00000035459.2"/>
    </source>
</evidence>
<reference evidence="2" key="1">
    <citation type="journal article" date="2014" name="Science">
        <title>Nonhuman genetics. Genomic basis for the convergent evolution of electric organs.</title>
        <authorList>
            <person name="Gallant J.R."/>
            <person name="Traeger L.L."/>
            <person name="Volkening J.D."/>
            <person name="Moffett H."/>
            <person name="Chen P.H."/>
            <person name="Novina C.D."/>
            <person name="Phillips G.N.Jr."/>
            <person name="Anand R."/>
            <person name="Wells G.B."/>
            <person name="Pinch M."/>
            <person name="Guth R."/>
            <person name="Unguez G.A."/>
            <person name="Albert J.S."/>
            <person name="Zakon H.H."/>
            <person name="Samanta M.P."/>
            <person name="Sussman M.R."/>
        </authorList>
    </citation>
    <scope>NUCLEOTIDE SEQUENCE [LARGE SCALE GENOMIC DNA]</scope>
</reference>
<dbReference type="PANTHER" id="PTHR15977">
    <property type="entry name" value="CILIA- AND FLAGELLA-ASSOCIATED PROTEIN 46"/>
    <property type="match status" value="1"/>
</dbReference>
<protein>
    <recommendedName>
        <fullName evidence="3">Cilia and flagella associated protein 46</fullName>
    </recommendedName>
</protein>
<name>A0A4W4GFW9_ELEEL</name>